<organism evidence="3">
    <name type="scientific">Guillardia theta (strain CCMP2712)</name>
    <name type="common">Cryptophyte</name>
    <dbReference type="NCBI Taxonomy" id="905079"/>
    <lineage>
        <taxon>Eukaryota</taxon>
        <taxon>Cryptophyceae</taxon>
        <taxon>Pyrenomonadales</taxon>
        <taxon>Geminigeraceae</taxon>
        <taxon>Guillardia</taxon>
    </lineage>
</organism>
<feature type="signal peptide" evidence="2">
    <location>
        <begin position="1"/>
        <end position="20"/>
    </location>
</feature>
<evidence type="ECO:0000256" key="2">
    <source>
        <dbReference type="SAM" id="SignalP"/>
    </source>
</evidence>
<dbReference type="PANTHER" id="PTHR44927:SF1">
    <property type="entry name" value="FK506-BINDING PROTEIN 15"/>
    <property type="match status" value="1"/>
</dbReference>
<dbReference type="EnsemblProtists" id="EKX30997">
    <property type="protein sequence ID" value="EKX30997"/>
    <property type="gene ID" value="GUITHDRAFT_149565"/>
</dbReference>
<evidence type="ECO:0008006" key="6">
    <source>
        <dbReference type="Google" id="ProtNLM"/>
    </source>
</evidence>
<reference evidence="5" key="2">
    <citation type="submission" date="2012-11" db="EMBL/GenBank/DDBJ databases">
        <authorList>
            <person name="Kuo A."/>
            <person name="Curtis B.A."/>
            <person name="Tanifuji G."/>
            <person name="Burki F."/>
            <person name="Gruber A."/>
            <person name="Irimia M."/>
            <person name="Maruyama S."/>
            <person name="Arias M.C."/>
            <person name="Ball S.G."/>
            <person name="Gile G.H."/>
            <person name="Hirakawa Y."/>
            <person name="Hopkins J.F."/>
            <person name="Rensing S.A."/>
            <person name="Schmutz J."/>
            <person name="Symeonidi A."/>
            <person name="Elias M."/>
            <person name="Eveleigh R.J."/>
            <person name="Herman E.K."/>
            <person name="Klute M.J."/>
            <person name="Nakayama T."/>
            <person name="Obornik M."/>
            <person name="Reyes-Prieto A."/>
            <person name="Armbrust E.V."/>
            <person name="Aves S.J."/>
            <person name="Beiko R.G."/>
            <person name="Coutinho P."/>
            <person name="Dacks J.B."/>
            <person name="Durnford D.G."/>
            <person name="Fast N.M."/>
            <person name="Green B.R."/>
            <person name="Grisdale C."/>
            <person name="Hempe F."/>
            <person name="Henrissat B."/>
            <person name="Hoppner M.P."/>
            <person name="Ishida K.-I."/>
            <person name="Kim E."/>
            <person name="Koreny L."/>
            <person name="Kroth P.G."/>
            <person name="Liu Y."/>
            <person name="Malik S.-B."/>
            <person name="Maier U.G."/>
            <person name="McRose D."/>
            <person name="Mock T."/>
            <person name="Neilson J.A."/>
            <person name="Onodera N.T."/>
            <person name="Poole A.M."/>
            <person name="Pritham E.J."/>
            <person name="Richards T.A."/>
            <person name="Rocap G."/>
            <person name="Roy S.W."/>
            <person name="Sarai C."/>
            <person name="Schaack S."/>
            <person name="Shirato S."/>
            <person name="Slamovits C.H."/>
            <person name="Spencer D.F."/>
            <person name="Suzuki S."/>
            <person name="Worden A.Z."/>
            <person name="Zauner S."/>
            <person name="Barry K."/>
            <person name="Bell C."/>
            <person name="Bharti A.K."/>
            <person name="Crow J.A."/>
            <person name="Grimwood J."/>
            <person name="Kramer R."/>
            <person name="Lindquist E."/>
            <person name="Lucas S."/>
            <person name="Salamov A."/>
            <person name="McFadden G.I."/>
            <person name="Lane C.E."/>
            <person name="Keeling P.J."/>
            <person name="Gray M.W."/>
            <person name="Grigoriev I.V."/>
            <person name="Archibald J.M."/>
        </authorList>
    </citation>
    <scope>NUCLEOTIDE SEQUENCE</scope>
    <source>
        <strain evidence="5">CCMP2712</strain>
    </source>
</reference>
<reference evidence="4" key="3">
    <citation type="submission" date="2015-06" db="UniProtKB">
        <authorList>
            <consortium name="EnsemblProtists"/>
        </authorList>
    </citation>
    <scope>IDENTIFICATION</scope>
</reference>
<evidence type="ECO:0000313" key="3">
    <source>
        <dbReference type="EMBL" id="EKX30997.1"/>
    </source>
</evidence>
<evidence type="ECO:0000313" key="5">
    <source>
        <dbReference type="Proteomes" id="UP000011087"/>
    </source>
</evidence>
<dbReference type="GeneID" id="17287717"/>
<dbReference type="STRING" id="905079.L1I4I5"/>
<evidence type="ECO:0000256" key="1">
    <source>
        <dbReference type="SAM" id="MobiDB-lite"/>
    </source>
</evidence>
<proteinExistence type="predicted"/>
<keyword evidence="2" id="KW-0732">Signal</keyword>
<dbReference type="PaxDb" id="55529-EKX30997"/>
<dbReference type="HOGENOM" id="CLU_254573_0_0_1"/>
<feature type="region of interest" description="Disordered" evidence="1">
    <location>
        <begin position="1370"/>
        <end position="1412"/>
    </location>
</feature>
<sequence length="1509" mass="165616">MVRRTFWTIFVAIVLELVNAQSNIPMQSLLGGHLSWAIDRNFARDPNSRTVQLTLSTAFTIQDGLECSVTAPFEQVVCKPSANNNICPDPTNGCHEAELFGVLCVAQLIPDASSSGVLRSKYYVSGAQCGHDVNYQSVNVSTNYSRVNVSPSQLGKANRFIVTNHYTQARPTSTVDRNWMPAGKEVLSGKMTHTVRVDQDAVGLVAWLAPRAQYDSLIRSQTGLLLKQCQANMDTCMANPCSEGRKMFLSQDPVQSQTVGITGDYWVSFKSRLLFPFSQPSAGYENTLVSFSPALETFVPLCSVGSGSYSCSKGLSNYFSPVVPFPPFIEIAITPFTRSSSAYRYTFAASSSTYNAPHRAFRMLSYDYDGHQMSQYSPMLKQEMRQNGNKKAGSVDICNARVDCIDNDNPNQGVWPLDPKTTAVTGCKFFFDGDRDATKRQGGLIKLDFNFSLVLSSSTTQNVKHLFTQHVIDTVDFPFLDVDNPDRASCADPVTVKPYVGNLTLQYNTDASSVTRAMVQNIFALYACDAGLKNQPPCFVDSLDATTCGASNYFECNFWEPCSIPLYVKDFTITSTGVQQTTTSSDQKVIVRYAAGFENYPETSLTQTTGVNVFGSASYLYTHTPSGDWLGNRFHFRSAGNISVICFVAYDVDSTESVLSTSDAKTCASTPHCIKLKIVASKPTFVVPTPLTPSYDDNAQLIPNRHDFAACEGWSKDLVLRAADSVTMSISDAEYQQRKFRVFVRDVDVNPSYFDQEVCSSSSAYHFLPDGGQGNWDFFSSQSFSFPPSLATCGQFNGYGAQRTGNNAMQISPEAQETGGSVLFKTVASNYDAKVEYAGGTAELRVRYVPDVSARNGIEVHKECAAPLVEGLFNFSCFQKVVNMDQTICAVAYDNSRQIFGRWVGESDPNGDDLPEWLRDHSNGDMASDVHCWKIKLAAPPLVWVPQQRVRLRVQQESSFFFVAQDPNPEDDIEIFITGNPGLPRGASVDVSRCHWREANTEGLCTTPDLVDLQQYHQQDIRVNFQPSISSRFSWTPGPDTAGMTFKVCASARDNSDTCFNAGPELATARGWFSAPSCVSLEVVPLRVRWEGFFSSLPPSWRFTTYVGCLNEIVISTFDNSDLLAPGEQRYEVSPQLTSSNLSSLEQSRTGNQIVVRWKQNFGEESLTFLLCFGASDPYGIFPSPMSKVCHGGSHALLSCMEDSECGGGICADACVHVLVGKCQYCVEDRSSLTSLVGAMGVDVTWYHLWALNSFQPPARTANVSGILFPPSAPVMTRMTDPDMVEVKQDQRLRIGISFHALPGESVGQLAARFRTTAKILLQMNPELDPLQPFQSSQPQMSNSNPARARLVSKACEGWAQLFEEEEEEERLSSSLQFKAPKQPRPASDLMSAPPDMPPVLPPPRRPSSASPSIIFASTCHPFRLLDGSFQAVAVPPDRAGPDGSLGVVVMGTGKEGMKLLVYDRTKAPVISHDIAVSFKAVPQASNYVSFADSSNTVWSIGLKSGEDV</sequence>
<feature type="compositionally biased region" description="Pro residues" evidence="1">
    <location>
        <begin position="1395"/>
        <end position="1406"/>
    </location>
</feature>
<gene>
    <name evidence="3" type="ORF">GUITHDRAFT_149565</name>
</gene>
<protein>
    <recommendedName>
        <fullName evidence="6">LysM domain-containing protein</fullName>
    </recommendedName>
</protein>
<evidence type="ECO:0000313" key="4">
    <source>
        <dbReference type="EnsemblProtists" id="EKX30997"/>
    </source>
</evidence>
<feature type="non-terminal residue" evidence="3">
    <location>
        <position position="1509"/>
    </location>
</feature>
<dbReference type="Proteomes" id="UP000011087">
    <property type="component" value="Unassembled WGS sequence"/>
</dbReference>
<accession>L1I4I5</accession>
<dbReference type="EMBL" id="JH993406">
    <property type="protein sequence ID" value="EKX30997.1"/>
    <property type="molecule type" value="Genomic_DNA"/>
</dbReference>
<dbReference type="KEGG" id="gtt:GUITHDRAFT_149565"/>
<reference evidence="3 5" key="1">
    <citation type="journal article" date="2012" name="Nature">
        <title>Algal genomes reveal evolutionary mosaicism and the fate of nucleomorphs.</title>
        <authorList>
            <consortium name="DOE Joint Genome Institute"/>
            <person name="Curtis B.A."/>
            <person name="Tanifuji G."/>
            <person name="Burki F."/>
            <person name="Gruber A."/>
            <person name="Irimia M."/>
            <person name="Maruyama S."/>
            <person name="Arias M.C."/>
            <person name="Ball S.G."/>
            <person name="Gile G.H."/>
            <person name="Hirakawa Y."/>
            <person name="Hopkins J.F."/>
            <person name="Kuo A."/>
            <person name="Rensing S.A."/>
            <person name="Schmutz J."/>
            <person name="Symeonidi A."/>
            <person name="Elias M."/>
            <person name="Eveleigh R.J."/>
            <person name="Herman E.K."/>
            <person name="Klute M.J."/>
            <person name="Nakayama T."/>
            <person name="Obornik M."/>
            <person name="Reyes-Prieto A."/>
            <person name="Armbrust E.V."/>
            <person name="Aves S.J."/>
            <person name="Beiko R.G."/>
            <person name="Coutinho P."/>
            <person name="Dacks J.B."/>
            <person name="Durnford D.G."/>
            <person name="Fast N.M."/>
            <person name="Green B.R."/>
            <person name="Grisdale C.J."/>
            <person name="Hempel F."/>
            <person name="Henrissat B."/>
            <person name="Hoppner M.P."/>
            <person name="Ishida K."/>
            <person name="Kim E."/>
            <person name="Koreny L."/>
            <person name="Kroth P.G."/>
            <person name="Liu Y."/>
            <person name="Malik S.B."/>
            <person name="Maier U.G."/>
            <person name="McRose D."/>
            <person name="Mock T."/>
            <person name="Neilson J.A."/>
            <person name="Onodera N.T."/>
            <person name="Poole A.M."/>
            <person name="Pritham E.J."/>
            <person name="Richards T.A."/>
            <person name="Rocap G."/>
            <person name="Roy S.W."/>
            <person name="Sarai C."/>
            <person name="Schaack S."/>
            <person name="Shirato S."/>
            <person name="Slamovits C.H."/>
            <person name="Spencer D.F."/>
            <person name="Suzuki S."/>
            <person name="Worden A.Z."/>
            <person name="Zauner S."/>
            <person name="Barry K."/>
            <person name="Bell C."/>
            <person name="Bharti A.K."/>
            <person name="Crow J.A."/>
            <person name="Grimwood J."/>
            <person name="Kramer R."/>
            <person name="Lindquist E."/>
            <person name="Lucas S."/>
            <person name="Salamov A."/>
            <person name="McFadden G.I."/>
            <person name="Lane C.E."/>
            <person name="Keeling P.J."/>
            <person name="Gray M.W."/>
            <person name="Grigoriev I.V."/>
            <person name="Archibald J.M."/>
        </authorList>
    </citation>
    <scope>NUCLEOTIDE SEQUENCE</scope>
    <source>
        <strain evidence="3 5">CCMP2712</strain>
    </source>
</reference>
<dbReference type="PANTHER" id="PTHR44927">
    <property type="entry name" value="FK506-BINDING PROTEIN 15"/>
    <property type="match status" value="1"/>
</dbReference>
<name>L1I4I5_GUITC</name>
<dbReference type="RefSeq" id="XP_005817977.1">
    <property type="nucleotide sequence ID" value="XM_005817920.1"/>
</dbReference>
<keyword evidence="5" id="KW-1185">Reference proteome</keyword>
<feature type="chain" id="PRO_5008769604" description="LysM domain-containing protein" evidence="2">
    <location>
        <begin position="21"/>
        <end position="1509"/>
    </location>
</feature>